<dbReference type="EMBL" id="NEVU01000001">
    <property type="protein sequence ID" value="OZI78001.1"/>
    <property type="molecule type" value="Genomic_DNA"/>
</dbReference>
<comment type="caution">
    <text evidence="8">The sequence shown here is derived from an EMBL/GenBank/DDBJ whole genome shotgun (WGS) entry which is preliminary data.</text>
</comment>
<accession>A0A261VW55</accession>
<protein>
    <submittedName>
        <fullName evidence="8">Sugar translocase</fullName>
    </submittedName>
</protein>
<sequence>MVDARIHAKIVAADSNPPSISRCLHRHFHPLAFAMPALLRQIAWFVFVGCAAAATHWLVAVLCVEYGGLAPAWANVAGWLVAFVVSFTGHYRLTFRHLTLSWILAARRFFLVSAAGFALNEAAYIWLLHTTRLPYDVLLALILIGLAVLTFVASRLWAFRHTPSGAPRR</sequence>
<dbReference type="Pfam" id="PF04138">
    <property type="entry name" value="GtrA_DPMS_TM"/>
    <property type="match status" value="1"/>
</dbReference>
<feature type="transmembrane region" description="Helical" evidence="6">
    <location>
        <begin position="109"/>
        <end position="127"/>
    </location>
</feature>
<gene>
    <name evidence="8" type="ORF">CAL22_03195</name>
</gene>
<keyword evidence="9" id="KW-1185">Reference proteome</keyword>
<evidence type="ECO:0000313" key="9">
    <source>
        <dbReference type="Proteomes" id="UP000216429"/>
    </source>
</evidence>
<evidence type="ECO:0000313" key="8">
    <source>
        <dbReference type="EMBL" id="OZI78001.1"/>
    </source>
</evidence>
<evidence type="ECO:0000256" key="2">
    <source>
        <dbReference type="ARBA" id="ARBA00009399"/>
    </source>
</evidence>
<comment type="similarity">
    <text evidence="2">Belongs to the GtrA family.</text>
</comment>
<dbReference type="InterPro" id="IPR007267">
    <property type="entry name" value="GtrA_DPMS_TM"/>
</dbReference>
<reference evidence="9" key="1">
    <citation type="submission" date="2017-05" db="EMBL/GenBank/DDBJ databases">
        <title>Complete and WGS of Bordetella genogroups.</title>
        <authorList>
            <person name="Spilker T."/>
            <person name="Lipuma J."/>
        </authorList>
    </citation>
    <scope>NUCLEOTIDE SEQUENCE [LARGE SCALE GENOMIC DNA]</scope>
    <source>
        <strain evidence="9">AU6712</strain>
    </source>
</reference>
<dbReference type="GO" id="GO:0005886">
    <property type="term" value="C:plasma membrane"/>
    <property type="evidence" value="ECO:0007669"/>
    <property type="project" value="TreeGrafter"/>
</dbReference>
<evidence type="ECO:0000256" key="5">
    <source>
        <dbReference type="ARBA" id="ARBA00023136"/>
    </source>
</evidence>
<dbReference type="InterPro" id="IPR051401">
    <property type="entry name" value="GtrA_CellWall_Glycosyl"/>
</dbReference>
<evidence type="ECO:0000256" key="3">
    <source>
        <dbReference type="ARBA" id="ARBA00022692"/>
    </source>
</evidence>
<keyword evidence="4 6" id="KW-1133">Transmembrane helix</keyword>
<name>A0A261VW55_9BORD</name>
<keyword evidence="5 6" id="KW-0472">Membrane</keyword>
<evidence type="ECO:0000256" key="4">
    <source>
        <dbReference type="ARBA" id="ARBA00022989"/>
    </source>
</evidence>
<feature type="transmembrane region" description="Helical" evidence="6">
    <location>
        <begin position="139"/>
        <end position="159"/>
    </location>
</feature>
<comment type="subcellular location">
    <subcellularLocation>
        <location evidence="1">Membrane</location>
        <topology evidence="1">Multi-pass membrane protein</topology>
    </subcellularLocation>
</comment>
<dbReference type="PANTHER" id="PTHR38459">
    <property type="entry name" value="PROPHAGE BACTOPRENOL-LINKED GLUCOSE TRANSLOCASE HOMOLOG"/>
    <property type="match status" value="1"/>
</dbReference>
<keyword evidence="3 6" id="KW-0812">Transmembrane</keyword>
<dbReference type="OrthoDB" id="8562382at2"/>
<dbReference type="GO" id="GO:0000271">
    <property type="term" value="P:polysaccharide biosynthetic process"/>
    <property type="evidence" value="ECO:0007669"/>
    <property type="project" value="InterPro"/>
</dbReference>
<feature type="domain" description="GtrA/DPMS transmembrane" evidence="7">
    <location>
        <begin position="45"/>
        <end position="159"/>
    </location>
</feature>
<dbReference type="AlphaFoldDB" id="A0A261VW55"/>
<feature type="transmembrane region" description="Helical" evidence="6">
    <location>
        <begin position="42"/>
        <end position="62"/>
    </location>
</feature>
<dbReference type="Proteomes" id="UP000216429">
    <property type="component" value="Unassembled WGS sequence"/>
</dbReference>
<evidence type="ECO:0000256" key="1">
    <source>
        <dbReference type="ARBA" id="ARBA00004141"/>
    </source>
</evidence>
<dbReference type="PANTHER" id="PTHR38459:SF1">
    <property type="entry name" value="PROPHAGE BACTOPRENOL-LINKED GLUCOSE TRANSLOCASE HOMOLOG"/>
    <property type="match status" value="1"/>
</dbReference>
<feature type="transmembrane region" description="Helical" evidence="6">
    <location>
        <begin position="68"/>
        <end position="88"/>
    </location>
</feature>
<evidence type="ECO:0000259" key="7">
    <source>
        <dbReference type="Pfam" id="PF04138"/>
    </source>
</evidence>
<organism evidence="8 9">
    <name type="scientific">Bordetella genomosp. 12</name>
    <dbReference type="NCBI Taxonomy" id="463035"/>
    <lineage>
        <taxon>Bacteria</taxon>
        <taxon>Pseudomonadati</taxon>
        <taxon>Pseudomonadota</taxon>
        <taxon>Betaproteobacteria</taxon>
        <taxon>Burkholderiales</taxon>
        <taxon>Alcaligenaceae</taxon>
        <taxon>Bordetella</taxon>
    </lineage>
</organism>
<proteinExistence type="inferred from homology"/>
<evidence type="ECO:0000256" key="6">
    <source>
        <dbReference type="SAM" id="Phobius"/>
    </source>
</evidence>